<feature type="transmembrane region" description="Helical" evidence="1">
    <location>
        <begin position="91"/>
        <end position="108"/>
    </location>
</feature>
<feature type="transmembrane region" description="Helical" evidence="1">
    <location>
        <begin position="216"/>
        <end position="237"/>
    </location>
</feature>
<reference evidence="2" key="1">
    <citation type="submission" date="2020-10" db="EMBL/GenBank/DDBJ databases">
        <authorList>
            <person name="Gilroy R."/>
        </authorList>
    </citation>
    <scope>NUCLEOTIDE SEQUENCE</scope>
    <source>
        <strain evidence="2">B1-13419</strain>
    </source>
</reference>
<keyword evidence="1" id="KW-1133">Transmembrane helix</keyword>
<protein>
    <submittedName>
        <fullName evidence="2">Transporter</fullName>
    </submittedName>
</protein>
<gene>
    <name evidence="2" type="ORF">IAB91_06390</name>
</gene>
<organism evidence="2 3">
    <name type="scientific">Candidatus Cryptobacteroides faecigallinarum</name>
    <dbReference type="NCBI Taxonomy" id="2840763"/>
    <lineage>
        <taxon>Bacteria</taxon>
        <taxon>Pseudomonadati</taxon>
        <taxon>Bacteroidota</taxon>
        <taxon>Bacteroidia</taxon>
        <taxon>Bacteroidales</taxon>
        <taxon>Candidatus Cryptobacteroides</taxon>
    </lineage>
</organism>
<evidence type="ECO:0000313" key="2">
    <source>
        <dbReference type="EMBL" id="MBO8474899.1"/>
    </source>
</evidence>
<feature type="transmembrane region" description="Helical" evidence="1">
    <location>
        <begin position="57"/>
        <end position="79"/>
    </location>
</feature>
<evidence type="ECO:0000313" key="3">
    <source>
        <dbReference type="Proteomes" id="UP000823757"/>
    </source>
</evidence>
<reference evidence="2" key="2">
    <citation type="journal article" date="2021" name="PeerJ">
        <title>Extensive microbial diversity within the chicken gut microbiome revealed by metagenomics and culture.</title>
        <authorList>
            <person name="Gilroy R."/>
            <person name="Ravi A."/>
            <person name="Getino M."/>
            <person name="Pursley I."/>
            <person name="Horton D.L."/>
            <person name="Alikhan N.F."/>
            <person name="Baker D."/>
            <person name="Gharbi K."/>
            <person name="Hall N."/>
            <person name="Watson M."/>
            <person name="Adriaenssens E.M."/>
            <person name="Foster-Nyarko E."/>
            <person name="Jarju S."/>
            <person name="Secka A."/>
            <person name="Antonio M."/>
            <person name="Oren A."/>
            <person name="Chaudhuri R.R."/>
            <person name="La Ragione R."/>
            <person name="Hildebrand F."/>
            <person name="Pallen M.J."/>
        </authorList>
    </citation>
    <scope>NUCLEOTIDE SEQUENCE</scope>
    <source>
        <strain evidence="2">B1-13419</strain>
    </source>
</reference>
<dbReference type="AlphaFoldDB" id="A0A9D9IL65"/>
<feature type="transmembrane region" description="Helical" evidence="1">
    <location>
        <begin position="23"/>
        <end position="45"/>
    </location>
</feature>
<keyword evidence="1" id="KW-0472">Membrane</keyword>
<dbReference type="Gene3D" id="1.20.1530.20">
    <property type="match status" value="1"/>
</dbReference>
<feature type="transmembrane region" description="Helical" evidence="1">
    <location>
        <begin position="258"/>
        <end position="284"/>
    </location>
</feature>
<keyword evidence="1" id="KW-0812">Transmembrane</keyword>
<accession>A0A9D9IL65</accession>
<comment type="caution">
    <text evidence="2">The sequence shown here is derived from an EMBL/GenBank/DDBJ whole genome shotgun (WGS) entry which is preliminary data.</text>
</comment>
<dbReference type="EMBL" id="JADIMD010000099">
    <property type="protein sequence ID" value="MBO8474899.1"/>
    <property type="molecule type" value="Genomic_DNA"/>
</dbReference>
<sequence>MLAGAMIYLIYINIPALSPAGPVLYHIVTFLQPFLLFVLLFLAFCRISPKDMRPRKWHLWLLCFQTLSFVALAVMEIFLPGDYWKVLLESAMLMLICPTATAAAVVTAKLGGDGPGITTYLILINLVTAISVPLVVPLVHPSSEMTFLVSLSMIMAKVFPLLICPCILAWIVRFTMPKLHRKIVRYEDLPFYIWAVNLMLAILMTTRSIVHSTVPAGYQIGIAAVSLACCALQFWAGRMIGKRYGASVTAGQALGQKNTVFAIWMGYTFMTPVTSIAGGFYSIWHNAFNSWQLYRKRHGRQS</sequence>
<proteinExistence type="predicted"/>
<dbReference type="Proteomes" id="UP000823757">
    <property type="component" value="Unassembled WGS sequence"/>
</dbReference>
<feature type="transmembrane region" description="Helical" evidence="1">
    <location>
        <begin position="145"/>
        <end position="171"/>
    </location>
</feature>
<feature type="transmembrane region" description="Helical" evidence="1">
    <location>
        <begin position="191"/>
        <end position="210"/>
    </location>
</feature>
<name>A0A9D9IL65_9BACT</name>
<dbReference type="InterPro" id="IPR038770">
    <property type="entry name" value="Na+/solute_symporter_sf"/>
</dbReference>
<evidence type="ECO:0000256" key="1">
    <source>
        <dbReference type="SAM" id="Phobius"/>
    </source>
</evidence>
<feature type="transmembrane region" description="Helical" evidence="1">
    <location>
        <begin position="120"/>
        <end position="139"/>
    </location>
</feature>